<evidence type="ECO:0000259" key="9">
    <source>
        <dbReference type="Pfam" id="PF00082"/>
    </source>
</evidence>
<feature type="region of interest" description="Disordered" evidence="7">
    <location>
        <begin position="85"/>
        <end position="207"/>
    </location>
</feature>
<dbReference type="GO" id="GO:0004252">
    <property type="term" value="F:serine-type endopeptidase activity"/>
    <property type="evidence" value="ECO:0007669"/>
    <property type="project" value="UniProtKB-UniRule"/>
</dbReference>
<dbReference type="CDD" id="cd05561">
    <property type="entry name" value="Peptidases_S8_4"/>
    <property type="match status" value="1"/>
</dbReference>
<evidence type="ECO:0000256" key="2">
    <source>
        <dbReference type="ARBA" id="ARBA00022670"/>
    </source>
</evidence>
<dbReference type="GO" id="GO:0006508">
    <property type="term" value="P:proteolysis"/>
    <property type="evidence" value="ECO:0007669"/>
    <property type="project" value="UniProtKB-KW"/>
</dbReference>
<feature type="compositionally biased region" description="Basic and acidic residues" evidence="7">
    <location>
        <begin position="103"/>
        <end position="120"/>
    </location>
</feature>
<evidence type="ECO:0000256" key="4">
    <source>
        <dbReference type="ARBA" id="ARBA00022825"/>
    </source>
</evidence>
<dbReference type="InterPro" id="IPR023827">
    <property type="entry name" value="Peptidase_S8_Asp-AS"/>
</dbReference>
<dbReference type="PANTHER" id="PTHR43806:SF11">
    <property type="entry name" value="CEREVISIN-RELATED"/>
    <property type="match status" value="1"/>
</dbReference>
<dbReference type="AlphaFoldDB" id="A0A840ZRZ0"/>
<proteinExistence type="inferred from homology"/>
<evidence type="ECO:0000256" key="8">
    <source>
        <dbReference type="SAM" id="Phobius"/>
    </source>
</evidence>
<protein>
    <submittedName>
        <fullName evidence="10">Subtilisin family serine protease</fullName>
    </submittedName>
</protein>
<dbReference type="InterPro" id="IPR015500">
    <property type="entry name" value="Peptidase_S8_subtilisin-rel"/>
</dbReference>
<feature type="active site" description="Charge relay system" evidence="5">
    <location>
        <position position="358"/>
    </location>
</feature>
<dbReference type="InterPro" id="IPR023828">
    <property type="entry name" value="Peptidase_S8_Ser-AS"/>
</dbReference>
<dbReference type="Proteomes" id="UP000583454">
    <property type="component" value="Unassembled WGS sequence"/>
</dbReference>
<feature type="region of interest" description="Disordered" evidence="7">
    <location>
        <begin position="576"/>
        <end position="608"/>
    </location>
</feature>
<dbReference type="PANTHER" id="PTHR43806">
    <property type="entry name" value="PEPTIDASE S8"/>
    <property type="match status" value="1"/>
</dbReference>
<evidence type="ECO:0000313" key="10">
    <source>
        <dbReference type="EMBL" id="MBB5759463.1"/>
    </source>
</evidence>
<dbReference type="EMBL" id="JACHOP010000023">
    <property type="protein sequence ID" value="MBB5759463.1"/>
    <property type="molecule type" value="Genomic_DNA"/>
</dbReference>
<evidence type="ECO:0000256" key="7">
    <source>
        <dbReference type="SAM" id="MobiDB-lite"/>
    </source>
</evidence>
<accession>A0A840ZRZ0</accession>
<dbReference type="PROSITE" id="PS00137">
    <property type="entry name" value="SUBTILASE_HIS"/>
    <property type="match status" value="1"/>
</dbReference>
<keyword evidence="3 5" id="KW-0378">Hydrolase</keyword>
<keyword evidence="8" id="KW-0472">Membrane</keyword>
<dbReference type="PRINTS" id="PR00723">
    <property type="entry name" value="SUBTILISIN"/>
</dbReference>
<keyword evidence="8" id="KW-0812">Transmembrane</keyword>
<evidence type="ECO:0000313" key="11">
    <source>
        <dbReference type="Proteomes" id="UP000583454"/>
    </source>
</evidence>
<organism evidence="10 11">
    <name type="scientific">Methylorubrum rhodinum</name>
    <dbReference type="NCBI Taxonomy" id="29428"/>
    <lineage>
        <taxon>Bacteria</taxon>
        <taxon>Pseudomonadati</taxon>
        <taxon>Pseudomonadota</taxon>
        <taxon>Alphaproteobacteria</taxon>
        <taxon>Hyphomicrobiales</taxon>
        <taxon>Methylobacteriaceae</taxon>
        <taxon>Methylorubrum</taxon>
    </lineage>
</organism>
<gene>
    <name evidence="10" type="ORF">HNR00_004197</name>
</gene>
<keyword evidence="11" id="KW-1185">Reference proteome</keyword>
<name>A0A840ZRZ0_9HYPH</name>
<feature type="active site" description="Charge relay system" evidence="5">
    <location>
        <position position="515"/>
    </location>
</feature>
<dbReference type="InterPro" id="IPR000209">
    <property type="entry name" value="Peptidase_S8/S53_dom"/>
</dbReference>
<feature type="active site" description="Charge relay system" evidence="5">
    <location>
        <position position="324"/>
    </location>
</feature>
<dbReference type="InterPro" id="IPR036852">
    <property type="entry name" value="Peptidase_S8/S53_dom_sf"/>
</dbReference>
<evidence type="ECO:0000256" key="1">
    <source>
        <dbReference type="ARBA" id="ARBA00011073"/>
    </source>
</evidence>
<feature type="compositionally biased region" description="Low complexity" evidence="7">
    <location>
        <begin position="581"/>
        <end position="602"/>
    </location>
</feature>
<dbReference type="PROSITE" id="PS51892">
    <property type="entry name" value="SUBTILASE"/>
    <property type="match status" value="1"/>
</dbReference>
<dbReference type="SUPFAM" id="SSF52743">
    <property type="entry name" value="Subtilisin-like"/>
    <property type="match status" value="1"/>
</dbReference>
<keyword evidence="4 5" id="KW-0720">Serine protease</keyword>
<evidence type="ECO:0000256" key="5">
    <source>
        <dbReference type="PROSITE-ProRule" id="PRU01240"/>
    </source>
</evidence>
<dbReference type="PROSITE" id="PS00136">
    <property type="entry name" value="SUBTILASE_ASP"/>
    <property type="match status" value="1"/>
</dbReference>
<dbReference type="InterPro" id="IPR022398">
    <property type="entry name" value="Peptidase_S8_His-AS"/>
</dbReference>
<dbReference type="InterPro" id="IPR050131">
    <property type="entry name" value="Peptidase_S8_subtilisin-like"/>
</dbReference>
<dbReference type="RefSeq" id="WP_183572537.1">
    <property type="nucleotide sequence ID" value="NZ_JACHOP010000023.1"/>
</dbReference>
<evidence type="ECO:0000256" key="6">
    <source>
        <dbReference type="RuleBase" id="RU003355"/>
    </source>
</evidence>
<comment type="similarity">
    <text evidence="1 5 6">Belongs to the peptidase S8 family.</text>
</comment>
<dbReference type="Pfam" id="PF00082">
    <property type="entry name" value="Peptidase_S8"/>
    <property type="match status" value="1"/>
</dbReference>
<dbReference type="PROSITE" id="PS00138">
    <property type="entry name" value="SUBTILASE_SER"/>
    <property type="match status" value="1"/>
</dbReference>
<evidence type="ECO:0000256" key="3">
    <source>
        <dbReference type="ARBA" id="ARBA00022801"/>
    </source>
</evidence>
<keyword evidence="2 5" id="KW-0645">Protease</keyword>
<feature type="transmembrane region" description="Helical" evidence="8">
    <location>
        <begin position="59"/>
        <end position="78"/>
    </location>
</feature>
<feature type="domain" description="Peptidase S8/S53" evidence="9">
    <location>
        <begin position="315"/>
        <end position="563"/>
    </location>
</feature>
<comment type="caution">
    <text evidence="10">The sequence shown here is derived from an EMBL/GenBank/DDBJ whole genome shotgun (WGS) entry which is preliminary data.</text>
</comment>
<dbReference type="Gene3D" id="3.40.50.200">
    <property type="entry name" value="Peptidase S8/S53 domain"/>
    <property type="match status" value="1"/>
</dbReference>
<sequence>MPVRSGGPRRRRMGAPIRGACVGAVLALMPSAVLSQTRGGFEGGPMPGGGRGGGGLGGAGFGIGIGAGIIGGVIAPMLRAPRPEADDAVEPQWPRRPAPTVARPDEAIPARPRPAREKAAVHAPSRPVRPPLAEAPRPDSRRTVKAAPATPPPLSPPRIERAEPARPPQPARKVTSPRPVLPPAAPPSTARGAPPPVPAARPVADEPGLVPGEVLVTLRLSAPRDAASGLARRAGLRLLASEGFTLVPVTLHRYAIRSGRSVASVLRTLEADPQVATAQPNHAYALVGGGAPALAGAQYAVGKLRLAEAQETATGRGIPVAVIDSGVDAAHPALAGALERSWDAIAKGAVPPGSAHAHGTAVAGLVGARGPLASPAPEARLLAIRAFTGPGEARPSGAQGTTVHVLRAVDWAAQAGARVVNMSFAGPADALLARFLAAGSARGTVYVAAGGNAGAEAPPLYPAADPSVIAVTATDAEDRLYRQANRGGHLCVAAPGADVLAAAPGGGYGLLSGTSMAAPAVAGIVAMLLQADPALTPAQVRDALMRGARDLGPPGPDPEYGAGLADARATLQAIGLPPPAAGTAEATARAVVAAPEPTAAETPPTPRP</sequence>
<reference evidence="10 11" key="1">
    <citation type="submission" date="2020-08" db="EMBL/GenBank/DDBJ databases">
        <title>Genomic Encyclopedia of Type Strains, Phase IV (KMG-IV): sequencing the most valuable type-strain genomes for metagenomic binning, comparative biology and taxonomic classification.</title>
        <authorList>
            <person name="Goeker M."/>
        </authorList>
    </citation>
    <scope>NUCLEOTIDE SEQUENCE [LARGE SCALE GENOMIC DNA]</scope>
    <source>
        <strain evidence="10 11">DSM 2163</strain>
    </source>
</reference>
<keyword evidence="8" id="KW-1133">Transmembrane helix</keyword>